<dbReference type="EMBL" id="CANTFM010002347">
    <property type="protein sequence ID" value="CAI5746029.1"/>
    <property type="molecule type" value="Genomic_DNA"/>
</dbReference>
<dbReference type="PANTHER" id="PTHR11404">
    <property type="entry name" value="SUPEROXIDE DISMUTASE 2"/>
    <property type="match status" value="1"/>
</dbReference>
<dbReference type="InterPro" id="IPR019831">
    <property type="entry name" value="Mn/Fe_SOD_N"/>
</dbReference>
<dbReference type="Pfam" id="PF02777">
    <property type="entry name" value="Sod_Fe_C"/>
    <property type="match status" value="1"/>
</dbReference>
<dbReference type="GO" id="GO:0004784">
    <property type="term" value="F:superoxide dismutase activity"/>
    <property type="evidence" value="ECO:0007669"/>
    <property type="project" value="UniProtKB-EC"/>
</dbReference>
<dbReference type="Proteomes" id="UP001162029">
    <property type="component" value="Unassembled WGS sequence"/>
</dbReference>
<dbReference type="GO" id="GO:0005739">
    <property type="term" value="C:mitochondrion"/>
    <property type="evidence" value="ECO:0007669"/>
    <property type="project" value="TreeGrafter"/>
</dbReference>
<keyword evidence="3 7" id="KW-0479">Metal-binding</keyword>
<comment type="caution">
    <text evidence="10">The sequence shown here is derived from an EMBL/GenBank/DDBJ whole genome shotgun (WGS) entry which is preliminary data.</text>
</comment>
<dbReference type="PANTHER" id="PTHR11404:SF6">
    <property type="entry name" value="SUPEROXIDE DISMUTASE [MN], MITOCHONDRIAL"/>
    <property type="match status" value="1"/>
</dbReference>
<evidence type="ECO:0000256" key="1">
    <source>
        <dbReference type="ARBA" id="ARBA00001962"/>
    </source>
</evidence>
<dbReference type="InterPro" id="IPR050265">
    <property type="entry name" value="Fe/Mn_Superoxide_Dismutase"/>
</dbReference>
<dbReference type="SUPFAM" id="SSF54719">
    <property type="entry name" value="Fe,Mn superoxide dismutase (SOD), C-terminal domain"/>
    <property type="match status" value="1"/>
</dbReference>
<evidence type="ECO:0000256" key="6">
    <source>
        <dbReference type="ARBA" id="ARBA00049204"/>
    </source>
</evidence>
<dbReference type="PRINTS" id="PR01703">
    <property type="entry name" value="MNSODISMTASE"/>
</dbReference>
<dbReference type="InterPro" id="IPR036314">
    <property type="entry name" value="SOD_C_sf"/>
</dbReference>
<dbReference type="AlphaFoldDB" id="A0AAV0VE83"/>
<dbReference type="InterPro" id="IPR001189">
    <property type="entry name" value="Mn/Fe_SOD"/>
</dbReference>
<comment type="function">
    <text evidence="7">Destroys radicals which are normally produced within the cells and which are toxic to biological systems.</text>
</comment>
<feature type="domain" description="Manganese/iron superoxide dismutase N-terminal" evidence="8">
    <location>
        <begin position="25"/>
        <end position="83"/>
    </location>
</feature>
<evidence type="ECO:0000256" key="2">
    <source>
        <dbReference type="ARBA" id="ARBA00008714"/>
    </source>
</evidence>
<dbReference type="Gene3D" id="1.10.287.990">
    <property type="entry name" value="Fe,Mn superoxide dismutase (SOD) domain"/>
    <property type="match status" value="1"/>
</dbReference>
<organism evidence="10 11">
    <name type="scientific">Peronospora destructor</name>
    <dbReference type="NCBI Taxonomy" id="86335"/>
    <lineage>
        <taxon>Eukaryota</taxon>
        <taxon>Sar</taxon>
        <taxon>Stramenopiles</taxon>
        <taxon>Oomycota</taxon>
        <taxon>Peronosporomycetes</taxon>
        <taxon>Peronosporales</taxon>
        <taxon>Peronosporaceae</taxon>
        <taxon>Peronospora</taxon>
    </lineage>
</organism>
<dbReference type="Gene3D" id="3.55.40.20">
    <property type="entry name" value="Iron/manganese superoxide dismutase, C-terminal domain"/>
    <property type="match status" value="1"/>
</dbReference>
<reference evidence="10" key="1">
    <citation type="submission" date="2022-12" db="EMBL/GenBank/DDBJ databases">
        <authorList>
            <person name="Webb A."/>
        </authorList>
    </citation>
    <scope>NUCLEOTIDE SEQUENCE</scope>
    <source>
        <strain evidence="10">Pd1</strain>
    </source>
</reference>
<evidence type="ECO:0000259" key="9">
    <source>
        <dbReference type="Pfam" id="PF02777"/>
    </source>
</evidence>
<dbReference type="InterPro" id="IPR036324">
    <property type="entry name" value="Mn/Fe_SOD_N_sf"/>
</dbReference>
<feature type="domain" description="Manganese/iron superoxide dismutase C-terminal" evidence="9">
    <location>
        <begin position="93"/>
        <end position="136"/>
    </location>
</feature>
<comment type="similarity">
    <text evidence="2 7">Belongs to the iron/manganese superoxide dismutase family.</text>
</comment>
<proteinExistence type="inferred from homology"/>
<name>A0AAV0VE83_9STRA</name>
<dbReference type="SUPFAM" id="SSF46609">
    <property type="entry name" value="Fe,Mn superoxide dismutase (SOD), N-terminal domain"/>
    <property type="match status" value="1"/>
</dbReference>
<evidence type="ECO:0000256" key="5">
    <source>
        <dbReference type="ARBA" id="ARBA00023004"/>
    </source>
</evidence>
<evidence type="ECO:0000256" key="7">
    <source>
        <dbReference type="RuleBase" id="RU000414"/>
    </source>
</evidence>
<evidence type="ECO:0000256" key="3">
    <source>
        <dbReference type="ARBA" id="ARBA00022723"/>
    </source>
</evidence>
<dbReference type="InterPro" id="IPR019832">
    <property type="entry name" value="Mn/Fe_SOD_C"/>
</dbReference>
<evidence type="ECO:0000256" key="4">
    <source>
        <dbReference type="ARBA" id="ARBA00023002"/>
    </source>
</evidence>
<protein>
    <recommendedName>
        <fullName evidence="7">Superoxide dismutase</fullName>
        <ecNumber evidence="7">1.15.1.1</ecNumber>
    </recommendedName>
</protein>
<keyword evidence="5" id="KW-0408">Iron</keyword>
<evidence type="ECO:0000313" key="11">
    <source>
        <dbReference type="Proteomes" id="UP001162029"/>
    </source>
</evidence>
<comment type="cofactor">
    <cofactor evidence="1">
        <name>Fe cation</name>
        <dbReference type="ChEBI" id="CHEBI:24875"/>
    </cofactor>
</comment>
<dbReference type="FunFam" id="1.10.287.990:FF:000001">
    <property type="entry name" value="Superoxide dismutase"/>
    <property type="match status" value="1"/>
</dbReference>
<dbReference type="GO" id="GO:0030145">
    <property type="term" value="F:manganese ion binding"/>
    <property type="evidence" value="ECO:0007669"/>
    <property type="project" value="TreeGrafter"/>
</dbReference>
<evidence type="ECO:0000259" key="8">
    <source>
        <dbReference type="Pfam" id="PF00081"/>
    </source>
</evidence>
<accession>A0AAV0VE83</accession>
<keyword evidence="11" id="KW-1185">Reference proteome</keyword>
<keyword evidence="4 7" id="KW-0560">Oxidoreductase</keyword>
<evidence type="ECO:0000313" key="10">
    <source>
        <dbReference type="EMBL" id="CAI5746029.1"/>
    </source>
</evidence>
<dbReference type="EC" id="1.15.1.1" evidence="7"/>
<dbReference type="Pfam" id="PF00081">
    <property type="entry name" value="Sod_Fe_N"/>
    <property type="match status" value="1"/>
</dbReference>
<sequence>MLASRLSPFIRVVRLARASLAKSWKSHHRKHHQTYVTNFNAAREQYAEAETKKDHAKMLSLQSAIKFNGGGHVNHSIFWTNLAPSNQGGGGEPEGKLRKALDLEFGSFDAFKKTMAAKSVARLGARNWGWLGFSPESSAWVSVRLPIKIRASRRAMCRCWALMCGNTRTICSTRMCVRTTSMPFWDVVNWKNVEERYLAAEEGCWCKLHARSVLDASEDGTVF</sequence>
<comment type="catalytic activity">
    <reaction evidence="6 7">
        <text>2 superoxide + 2 H(+) = H2O2 + O2</text>
        <dbReference type="Rhea" id="RHEA:20696"/>
        <dbReference type="ChEBI" id="CHEBI:15378"/>
        <dbReference type="ChEBI" id="CHEBI:15379"/>
        <dbReference type="ChEBI" id="CHEBI:16240"/>
        <dbReference type="ChEBI" id="CHEBI:18421"/>
        <dbReference type="EC" id="1.15.1.1"/>
    </reaction>
</comment>
<gene>
    <name evidence="10" type="ORF">PDE001_LOCUS11050</name>
</gene>